<gene>
    <name evidence="6" type="primary">pieE_2</name>
    <name evidence="5" type="synonym">pieE_1</name>
    <name evidence="5" type="ORF">Lgra_0735</name>
    <name evidence="6" type="ORF">NCTC12388_03015</name>
</gene>
<feature type="transmembrane region" description="Helical" evidence="3">
    <location>
        <begin position="449"/>
        <end position="469"/>
    </location>
</feature>
<keyword evidence="3" id="KW-1133">Transmembrane helix</keyword>
<evidence type="ECO:0000256" key="1">
    <source>
        <dbReference type="SAM" id="Coils"/>
    </source>
</evidence>
<name>A0A378JF59_9GAMM</name>
<feature type="coiled-coil region" evidence="1">
    <location>
        <begin position="509"/>
        <end position="536"/>
    </location>
</feature>
<feature type="region of interest" description="Disordered" evidence="2">
    <location>
        <begin position="76"/>
        <end position="96"/>
    </location>
</feature>
<keyword evidence="1" id="KW-0175">Coiled coil</keyword>
<evidence type="ECO:0000256" key="3">
    <source>
        <dbReference type="SAM" id="Phobius"/>
    </source>
</evidence>
<organism evidence="6 8">
    <name type="scientific">Legionella gratiana</name>
    <dbReference type="NCBI Taxonomy" id="45066"/>
    <lineage>
        <taxon>Bacteria</taxon>
        <taxon>Pseudomonadati</taxon>
        <taxon>Pseudomonadota</taxon>
        <taxon>Gammaproteobacteria</taxon>
        <taxon>Legionellales</taxon>
        <taxon>Legionellaceae</taxon>
        <taxon>Legionella</taxon>
    </lineage>
</organism>
<dbReference type="Proteomes" id="UP000254476">
    <property type="component" value="Unassembled WGS sequence"/>
</dbReference>
<dbReference type="AlphaFoldDB" id="A0A378JF59"/>
<proteinExistence type="predicted"/>
<feature type="coiled-coil region" evidence="1">
    <location>
        <begin position="212"/>
        <end position="239"/>
    </location>
</feature>
<dbReference type="Pfam" id="PF18654">
    <property type="entry name" value="LegC3_N"/>
    <property type="match status" value="1"/>
</dbReference>
<dbReference type="RefSeq" id="WP_058497943.1">
    <property type="nucleotide sequence ID" value="NZ_CAAAHW010000019.1"/>
</dbReference>
<dbReference type="OrthoDB" id="5637094at2"/>
<feature type="transmembrane region" description="Helical" evidence="3">
    <location>
        <begin position="420"/>
        <end position="443"/>
    </location>
</feature>
<reference evidence="5 7" key="1">
    <citation type="submission" date="2015-11" db="EMBL/GenBank/DDBJ databases">
        <title>Genomic analysis of 38 Legionella species identifies large and diverse effector repertoires.</title>
        <authorList>
            <person name="Burstein D."/>
            <person name="Amaro F."/>
            <person name="Zusman T."/>
            <person name="Lifshitz Z."/>
            <person name="Cohen O."/>
            <person name="Gilbert J.A."/>
            <person name="Pupko T."/>
            <person name="Shuman H.A."/>
            <person name="Segal G."/>
        </authorList>
    </citation>
    <scope>NUCLEOTIDE SEQUENCE [LARGE SCALE GENOMIC DNA]</scope>
    <source>
        <strain evidence="5 7">Lyon 8420412</strain>
    </source>
</reference>
<dbReference type="Proteomes" id="UP000054691">
    <property type="component" value="Unassembled WGS sequence"/>
</dbReference>
<reference evidence="6 8" key="2">
    <citation type="submission" date="2018-06" db="EMBL/GenBank/DDBJ databases">
        <authorList>
            <consortium name="Pathogen Informatics"/>
            <person name="Doyle S."/>
        </authorList>
    </citation>
    <scope>NUCLEOTIDE SEQUENCE [LARGE SCALE GENOMIC DNA]</scope>
    <source>
        <strain evidence="6 8">NCTC12388</strain>
    </source>
</reference>
<evidence type="ECO:0000313" key="5">
    <source>
        <dbReference type="EMBL" id="KTD14125.1"/>
    </source>
</evidence>
<feature type="domain" description="LegC3 N-terminal Legionellaceae" evidence="4">
    <location>
        <begin position="1"/>
        <end position="225"/>
    </location>
</feature>
<evidence type="ECO:0000259" key="4">
    <source>
        <dbReference type="Pfam" id="PF18654"/>
    </source>
</evidence>
<dbReference type="InterPro" id="IPR041357">
    <property type="entry name" value="LegC3_N_Legionellaceae"/>
</dbReference>
<dbReference type="EMBL" id="LNYE01000007">
    <property type="protein sequence ID" value="KTD14125.1"/>
    <property type="molecule type" value="Genomic_DNA"/>
</dbReference>
<feature type="coiled-coil region" evidence="1">
    <location>
        <begin position="277"/>
        <end position="304"/>
    </location>
</feature>
<protein>
    <submittedName>
        <fullName evidence="6">Substrate of the Dot/Icm secretion system</fullName>
    </submittedName>
</protein>
<evidence type="ECO:0000313" key="6">
    <source>
        <dbReference type="EMBL" id="STX46255.1"/>
    </source>
</evidence>
<dbReference type="STRING" id="45066.Lgra_0735"/>
<accession>A0A378JF59</accession>
<keyword evidence="3" id="KW-0812">Transmembrane</keyword>
<keyword evidence="3" id="KW-0472">Membrane</keyword>
<evidence type="ECO:0000256" key="2">
    <source>
        <dbReference type="SAM" id="MobiDB-lite"/>
    </source>
</evidence>
<evidence type="ECO:0000313" key="7">
    <source>
        <dbReference type="Proteomes" id="UP000054691"/>
    </source>
</evidence>
<keyword evidence="7" id="KW-1185">Reference proteome</keyword>
<evidence type="ECO:0000313" key="8">
    <source>
        <dbReference type="Proteomes" id="UP000254476"/>
    </source>
</evidence>
<sequence>MALSEIIINDIVQSQTKKVISESNYHLLRQYLLERKPLLRVLNPISTLLFEHCNSDKQAMINYLTQLACESQKNYDSQEALSDEQERENESSLRNDYERELYDLESRLQQLETKCAQQEQSYNQINRHYNEIKISISQINSNLDRIRNERQIRFPESNIHTHTTTMTHSPRIYPELYQQDQHTWNRLLQEENRLVEERQRLTYLLNSKETERTKEEQNLTLYLQEKKEAERRYQEIKHQMEIVFPENEHQRQIRNEERFARNRARNTYDHHLQQLSSKNLEALKQQIEIQSRELENQRTQLMSEATEMSYKTYLTQLELALQHTENSPQIMFNEKTALKMIVAMMKNLVEMAEKEKVLMNSLNGEQNNLRSLQKSLLECTRKLQNHLTSKPHLVKQNKELTEENVRLQLKSDSAASYKKSALYVSLFGITSSLLSTGIMGTLIISPVFFTIPGALAMLSLVALVVALGFQYQKYVSKIQMEHNSQVIEKNEVMLMRDWKKANELCVTTMSELNTKIEQSEKEIVELDQKLKEQQHVMNLVLNKAQGVSTAYNGNSNFFGNTNTGNVVYLPSAPLQDEPLYPSIEGETVNYHY</sequence>
<dbReference type="EMBL" id="UGOB01000001">
    <property type="protein sequence ID" value="STX46255.1"/>
    <property type="molecule type" value="Genomic_DNA"/>
</dbReference>